<protein>
    <submittedName>
        <fullName evidence="4">EAL domain-containing protein</fullName>
    </submittedName>
</protein>
<dbReference type="InterPro" id="IPR001633">
    <property type="entry name" value="EAL_dom"/>
</dbReference>
<comment type="caution">
    <text evidence="4">The sequence shown here is derived from an EMBL/GenBank/DDBJ whole genome shotgun (WGS) entry which is preliminary data.</text>
</comment>
<evidence type="ECO:0000256" key="1">
    <source>
        <dbReference type="SAM" id="Phobius"/>
    </source>
</evidence>
<dbReference type="Proteomes" id="UP000268973">
    <property type="component" value="Unassembled WGS sequence"/>
</dbReference>
<dbReference type="InterPro" id="IPR029787">
    <property type="entry name" value="Nucleotide_cyclase"/>
</dbReference>
<dbReference type="InterPro" id="IPR043128">
    <property type="entry name" value="Rev_trsase/Diguanyl_cyclase"/>
</dbReference>
<feature type="domain" description="EAL" evidence="2">
    <location>
        <begin position="271"/>
        <end position="525"/>
    </location>
</feature>
<dbReference type="Gene3D" id="3.30.70.270">
    <property type="match status" value="1"/>
</dbReference>
<feature type="domain" description="GGDEF" evidence="3">
    <location>
        <begin position="131"/>
        <end position="262"/>
    </location>
</feature>
<dbReference type="PANTHER" id="PTHR33121:SF79">
    <property type="entry name" value="CYCLIC DI-GMP PHOSPHODIESTERASE PDED-RELATED"/>
    <property type="match status" value="1"/>
</dbReference>
<keyword evidence="1" id="KW-0472">Membrane</keyword>
<dbReference type="NCBIfam" id="TIGR00254">
    <property type="entry name" value="GGDEF"/>
    <property type="match status" value="1"/>
</dbReference>
<dbReference type="PROSITE" id="PS50887">
    <property type="entry name" value="GGDEF"/>
    <property type="match status" value="1"/>
</dbReference>
<proteinExistence type="predicted"/>
<dbReference type="SUPFAM" id="SSF141868">
    <property type="entry name" value="EAL domain-like"/>
    <property type="match status" value="1"/>
</dbReference>
<dbReference type="CDD" id="cd01948">
    <property type="entry name" value="EAL"/>
    <property type="match status" value="1"/>
</dbReference>
<dbReference type="InterPro" id="IPR000160">
    <property type="entry name" value="GGDEF_dom"/>
</dbReference>
<feature type="transmembrane region" description="Helical" evidence="1">
    <location>
        <begin position="6"/>
        <end position="23"/>
    </location>
</feature>
<keyword evidence="1" id="KW-0812">Transmembrane</keyword>
<dbReference type="GO" id="GO:0071111">
    <property type="term" value="F:cyclic-guanylate-specific phosphodiesterase activity"/>
    <property type="evidence" value="ECO:0007669"/>
    <property type="project" value="InterPro"/>
</dbReference>
<dbReference type="PROSITE" id="PS50883">
    <property type="entry name" value="EAL"/>
    <property type="match status" value="1"/>
</dbReference>
<gene>
    <name evidence="4" type="ORF">EJ063_00285</name>
</gene>
<organism evidence="4 5">
    <name type="scientific">Vibrio aquaticus</name>
    <dbReference type="NCBI Taxonomy" id="2496559"/>
    <lineage>
        <taxon>Bacteria</taxon>
        <taxon>Pseudomonadati</taxon>
        <taxon>Pseudomonadota</taxon>
        <taxon>Gammaproteobacteria</taxon>
        <taxon>Vibrionales</taxon>
        <taxon>Vibrionaceae</taxon>
        <taxon>Vibrio</taxon>
    </lineage>
</organism>
<dbReference type="SMART" id="SM00052">
    <property type="entry name" value="EAL"/>
    <property type="match status" value="1"/>
</dbReference>
<evidence type="ECO:0000313" key="5">
    <source>
        <dbReference type="Proteomes" id="UP000268973"/>
    </source>
</evidence>
<dbReference type="EMBL" id="RXZH01000001">
    <property type="protein sequence ID" value="RTZ17257.1"/>
    <property type="molecule type" value="Genomic_DNA"/>
</dbReference>
<dbReference type="CDD" id="cd01949">
    <property type="entry name" value="GGDEF"/>
    <property type="match status" value="1"/>
</dbReference>
<keyword evidence="1" id="KW-1133">Transmembrane helix</keyword>
<dbReference type="InterPro" id="IPR035919">
    <property type="entry name" value="EAL_sf"/>
</dbReference>
<dbReference type="InterPro" id="IPR050706">
    <property type="entry name" value="Cyclic-di-GMP_PDE-like"/>
</dbReference>
<feature type="transmembrane region" description="Helical" evidence="1">
    <location>
        <begin position="35"/>
        <end position="58"/>
    </location>
</feature>
<dbReference type="SUPFAM" id="SSF55073">
    <property type="entry name" value="Nucleotide cyclase"/>
    <property type="match status" value="1"/>
</dbReference>
<evidence type="ECO:0000313" key="4">
    <source>
        <dbReference type="EMBL" id="RTZ17257.1"/>
    </source>
</evidence>
<dbReference type="SMART" id="SM00267">
    <property type="entry name" value="GGDEF"/>
    <property type="match status" value="1"/>
</dbReference>
<evidence type="ECO:0000259" key="2">
    <source>
        <dbReference type="PROSITE" id="PS50883"/>
    </source>
</evidence>
<dbReference type="AlphaFoldDB" id="A0A3S0Q300"/>
<dbReference type="OrthoDB" id="1316910at2"/>
<accession>A0A3S0Q300</accession>
<feature type="transmembrane region" description="Helical" evidence="1">
    <location>
        <begin position="64"/>
        <end position="83"/>
    </location>
</feature>
<reference evidence="4 5" key="1">
    <citation type="submission" date="2018-12" db="EMBL/GenBank/DDBJ databases">
        <title>Vibrio sp. isolated from China Sea.</title>
        <authorList>
            <person name="Li Y."/>
        </authorList>
    </citation>
    <scope>NUCLEOTIDE SEQUENCE [LARGE SCALE GENOMIC DNA]</scope>
    <source>
        <strain evidence="4 5">BEI207</strain>
    </source>
</reference>
<keyword evidence="5" id="KW-1185">Reference proteome</keyword>
<sequence>MFSLAALLIVTGIVFLCLGLNNARKICVKTKRKGWQLLSALIASFIAGYSLVLGSLLLDGSVDPVLFVLSVILFSGSLFVFIVTKFSLATIEQLDALAKEEKYNSLHDSLTGLPNRKHCIETINVLIEHHVPFHLLLLDVVNFKQVNDGMGHFSGDQLLIQIGKRMENHLARGDFLARIGGDEFVIILPKRKERASKEFARAINASLKQPFLINGFELTSGAKIGISHYPDQANDADQIINAADMAMYWGKAAEHDVAVFSSEMYQNNRKRLSISNQIDHALEHNDINVYYQPIVGAKSNKVEGYEALIRCYDEHGEMINPAELISVAEQSHKITSITQWMLDKVAQDIKTLRNQGLAHCAIHVNLSAKDLMSQNIENQLGQLASNDPNFANMVCLEITETTAINRLRSPEKLLKRLKEMGFRITLDDFGTGYSSLSLLRDLPVDQIKIDKSFAYQLDQNERNFSIVENAISLAHGLGYTVVVEGIESREVESLVKKSGSDFMQGYYYSAALPLEDVISWTLSRDNIGYASPSKTDIKKAAP</sequence>
<evidence type="ECO:0000259" key="3">
    <source>
        <dbReference type="PROSITE" id="PS50887"/>
    </source>
</evidence>
<name>A0A3S0Q300_9VIBR</name>
<dbReference type="PANTHER" id="PTHR33121">
    <property type="entry name" value="CYCLIC DI-GMP PHOSPHODIESTERASE PDEF"/>
    <property type="match status" value="1"/>
</dbReference>
<dbReference type="Pfam" id="PF00990">
    <property type="entry name" value="GGDEF"/>
    <property type="match status" value="1"/>
</dbReference>
<dbReference type="Gene3D" id="3.20.20.450">
    <property type="entry name" value="EAL domain"/>
    <property type="match status" value="1"/>
</dbReference>
<dbReference type="Pfam" id="PF00563">
    <property type="entry name" value="EAL"/>
    <property type="match status" value="1"/>
</dbReference>